<dbReference type="RefSeq" id="XP_018378914.1">
    <property type="nucleotide sequence ID" value="XM_018526300.1"/>
</dbReference>
<dbReference type="PANTHER" id="PTHR34154">
    <property type="entry name" value="ALKALI-SENSITIVE LINKAGE PROTEIN 1"/>
    <property type="match status" value="1"/>
</dbReference>
<evidence type="ECO:0000259" key="1">
    <source>
        <dbReference type="Pfam" id="PF11790"/>
    </source>
</evidence>
<dbReference type="KEGG" id="aalt:CC77DRAFT_1026632"/>
<dbReference type="InterPro" id="IPR024655">
    <property type="entry name" value="Asl1_glyco_hydro_catalytic"/>
</dbReference>
<dbReference type="EMBL" id="KV441510">
    <property type="protein sequence ID" value="OAG13493.1"/>
    <property type="molecule type" value="Genomic_DNA"/>
</dbReference>
<protein>
    <recommendedName>
        <fullName evidence="1">Asl1-like glycosyl hydrolase catalytic domain-containing protein</fullName>
    </recommendedName>
</protein>
<proteinExistence type="predicted"/>
<organism evidence="2 4">
    <name type="scientific">Alternaria alternata</name>
    <name type="common">Alternaria rot fungus</name>
    <name type="synonym">Torula alternata</name>
    <dbReference type="NCBI Taxonomy" id="5599"/>
    <lineage>
        <taxon>Eukaryota</taxon>
        <taxon>Fungi</taxon>
        <taxon>Dikarya</taxon>
        <taxon>Ascomycota</taxon>
        <taxon>Pezizomycotina</taxon>
        <taxon>Dothideomycetes</taxon>
        <taxon>Pleosporomycetidae</taxon>
        <taxon>Pleosporales</taxon>
        <taxon>Pleosporineae</taxon>
        <taxon>Pleosporaceae</taxon>
        <taxon>Alternaria</taxon>
        <taxon>Alternaria sect. Alternaria</taxon>
        <taxon>Alternaria alternata complex</taxon>
    </lineage>
</organism>
<name>A0A177D1F9_ALTAL</name>
<reference evidence="5" key="2">
    <citation type="journal article" date="2019" name="bioRxiv">
        <title>Genomics, evolutionary history and diagnostics of the Alternaria alternata species group including apple and Asian pear pathotypes.</title>
        <authorList>
            <person name="Armitage A.D."/>
            <person name="Cockerton H.M."/>
            <person name="Sreenivasaprasad S."/>
            <person name="Woodhall J.W."/>
            <person name="Lane C.R."/>
            <person name="Harrison R.J."/>
            <person name="Clarkson J.P."/>
        </authorList>
    </citation>
    <scope>NUCLEOTIDE SEQUENCE [LARGE SCALE GENOMIC DNA]</scope>
    <source>
        <strain evidence="5">FERA 1177</strain>
    </source>
</reference>
<dbReference type="GO" id="GO:0009277">
    <property type="term" value="C:fungal-type cell wall"/>
    <property type="evidence" value="ECO:0007669"/>
    <property type="project" value="TreeGrafter"/>
</dbReference>
<dbReference type="EMBL" id="PDXD01000035">
    <property type="protein sequence ID" value="RYN70992.1"/>
    <property type="molecule type" value="Genomic_DNA"/>
</dbReference>
<dbReference type="GO" id="GO:0071966">
    <property type="term" value="P:fungal-type cell wall polysaccharide metabolic process"/>
    <property type="evidence" value="ECO:0007669"/>
    <property type="project" value="TreeGrafter"/>
</dbReference>
<evidence type="ECO:0000313" key="2">
    <source>
        <dbReference type="EMBL" id="OAG13493.1"/>
    </source>
</evidence>
<dbReference type="VEuPathDB" id="FungiDB:CC77DRAFT_1026632"/>
<dbReference type="SUPFAM" id="SSF51445">
    <property type="entry name" value="(Trans)glycosidases"/>
    <property type="match status" value="1"/>
</dbReference>
<dbReference type="InterPro" id="IPR017853">
    <property type="entry name" value="GH"/>
</dbReference>
<dbReference type="OMA" id="WLNEFAC"/>
<dbReference type="InterPro" id="IPR053183">
    <property type="entry name" value="ASL1"/>
</dbReference>
<feature type="domain" description="Asl1-like glycosyl hydrolase catalytic" evidence="1">
    <location>
        <begin position="22"/>
        <end position="225"/>
    </location>
</feature>
<reference evidence="2 4" key="1">
    <citation type="submission" date="2016-05" db="EMBL/GenBank/DDBJ databases">
        <title>Comparative analysis of secretome profiles of manganese(II)-oxidizing ascomycete fungi.</title>
        <authorList>
            <consortium name="DOE Joint Genome Institute"/>
            <person name="Zeiner C.A."/>
            <person name="Purvine S.O."/>
            <person name="Zink E.M."/>
            <person name="Wu S."/>
            <person name="Pasa-Tolic L."/>
            <person name="Chaput D.L."/>
            <person name="Haridas S."/>
            <person name="Grigoriev I.V."/>
            <person name="Santelli C.M."/>
            <person name="Hansel C.M."/>
        </authorList>
    </citation>
    <scope>NUCLEOTIDE SEQUENCE [LARGE SCALE GENOMIC DNA]</scope>
    <source>
        <strain evidence="2 4">SRC1lrK2f</strain>
    </source>
</reference>
<dbReference type="AlphaFoldDB" id="A0A177D1F9"/>
<gene>
    <name evidence="3" type="ORF">AA0117_g9880</name>
    <name evidence="2" type="ORF">CC77DRAFT_1026632</name>
</gene>
<evidence type="ECO:0000313" key="4">
    <source>
        <dbReference type="Proteomes" id="UP000077248"/>
    </source>
</evidence>
<dbReference type="PANTHER" id="PTHR34154:SF3">
    <property type="entry name" value="ALKALI-SENSITIVE LINKAGE PROTEIN 1"/>
    <property type="match status" value="1"/>
</dbReference>
<evidence type="ECO:0000313" key="3">
    <source>
        <dbReference type="EMBL" id="RYN70992.1"/>
    </source>
</evidence>
<dbReference type="GeneID" id="29111894"/>
<dbReference type="Pfam" id="PF11790">
    <property type="entry name" value="Glyco_hydro_cc"/>
    <property type="match status" value="1"/>
</dbReference>
<reference evidence="3" key="3">
    <citation type="journal article" date="2019" name="J. ISSAAS">
        <title>Genomics, evolutionary history and diagnostics of the Alternaria alternata species group including apple and Asian pear pathotypes.</title>
        <authorList>
            <person name="Armitage A.D."/>
            <person name="Cockerton H.M."/>
            <person name="Sreenivasaprasad S."/>
            <person name="Woodhall J."/>
            <person name="Lane C."/>
            <person name="Harrison R.J."/>
            <person name="Clarkson J.P."/>
        </authorList>
    </citation>
    <scope>NUCLEOTIDE SEQUENCE</scope>
    <source>
        <strain evidence="3">FERA 1177</strain>
    </source>
</reference>
<dbReference type="Proteomes" id="UP000077248">
    <property type="component" value="Unassembled WGS sequence"/>
</dbReference>
<dbReference type="Proteomes" id="UP000291422">
    <property type="component" value="Unassembled WGS sequence"/>
</dbReference>
<dbReference type="Gene3D" id="3.20.20.80">
    <property type="entry name" value="Glycosidases"/>
    <property type="match status" value="1"/>
</dbReference>
<keyword evidence="4" id="KW-1185">Reference proteome</keyword>
<sequence>MPSKRGLGWPWDYPASHFPVYTSCDRITWLFNWELWVPPGLPGSIEWVPCVRTAAQAKDIMPFLSDIIGNKKANVSYLLGFNEPEIPDQANLSVEEAVKLWRQVVLPAKSKFGLKLGSPGVSSDVGRSKPWLDRFFGQLEGDAQVDFLVVHWYGPRFTDFKTYLEDMHTTYKLPLWVNEFACSTMGNGEVSEQDVEAFMKEALPWLDGCEWVERYAYFGNGQGKTVGPWVGKKNDFCEMSEDCEGSDGRKLTGVGRLYAEL</sequence>
<accession>A0A177D1F9</accession>
<evidence type="ECO:0000313" key="5">
    <source>
        <dbReference type="Proteomes" id="UP000291422"/>
    </source>
</evidence>